<evidence type="ECO:0000259" key="1">
    <source>
        <dbReference type="Pfam" id="PF00534"/>
    </source>
</evidence>
<sequence length="373" mass="42362">MKAKILFAVNNLSIGGAERMAVHQISRINRDAFEPWLAILLPESENSFSKDVSFLGRHYVRFAMRGLWDASEMLKVFRFLKQEKFDAVVTTLFFTNTVMRVLALCAGVPVIISHEQNMYRDKKRWQMLIDKILSYGTTKIIAVSKDVLEFTSRQEHIPREKFIVNYNTTPFQDFENLPQNKSELKYKLGISNGEVVFATAGRLIEQKGHIYLIQAAEELRKLKPDAKFKVVIFGDGSLRSMLEAEIKRLEMRGTVLLPGVWPAPDIMAVADIFVLPSLWEGLPVVLVEAMAAGKPCISSRVSGARELIEDKKSGLLVEPKNVPDLREKMFLLMFDANLSHQYGVAAKIRTGEFSIERHMEVLEELLKNAKKGE</sequence>
<feature type="domain" description="Glycosyltransferase subfamily 4-like N-terminal" evidence="2">
    <location>
        <begin position="14"/>
        <end position="167"/>
    </location>
</feature>
<proteinExistence type="predicted"/>
<dbReference type="Pfam" id="PF13439">
    <property type="entry name" value="Glyco_transf_4"/>
    <property type="match status" value="1"/>
</dbReference>
<name>A0A1G2K5F5_9BACT</name>
<dbReference type="Pfam" id="PF00534">
    <property type="entry name" value="Glycos_transf_1"/>
    <property type="match status" value="1"/>
</dbReference>
<evidence type="ECO:0000259" key="2">
    <source>
        <dbReference type="Pfam" id="PF13439"/>
    </source>
</evidence>
<organism evidence="3 4">
    <name type="scientific">Candidatus Sungbacteria bacterium RIFCSPHIGHO2_01_FULL_47_32</name>
    <dbReference type="NCBI Taxonomy" id="1802264"/>
    <lineage>
        <taxon>Bacteria</taxon>
        <taxon>Candidatus Sungiibacteriota</taxon>
    </lineage>
</organism>
<dbReference type="EMBL" id="MHQC01000032">
    <property type="protein sequence ID" value="OGZ94662.1"/>
    <property type="molecule type" value="Genomic_DNA"/>
</dbReference>
<dbReference type="AlphaFoldDB" id="A0A1G2K5F5"/>
<dbReference type="Gene3D" id="3.40.50.2000">
    <property type="entry name" value="Glycogen Phosphorylase B"/>
    <property type="match status" value="2"/>
</dbReference>
<dbReference type="PANTHER" id="PTHR12526:SF630">
    <property type="entry name" value="GLYCOSYLTRANSFERASE"/>
    <property type="match status" value="1"/>
</dbReference>
<dbReference type="GO" id="GO:0016757">
    <property type="term" value="F:glycosyltransferase activity"/>
    <property type="evidence" value="ECO:0007669"/>
    <property type="project" value="InterPro"/>
</dbReference>
<protein>
    <recommendedName>
        <fullName evidence="5">Glycosyl transferase family 1 domain-containing protein</fullName>
    </recommendedName>
</protein>
<dbReference type="Proteomes" id="UP000177152">
    <property type="component" value="Unassembled WGS sequence"/>
</dbReference>
<dbReference type="InterPro" id="IPR001296">
    <property type="entry name" value="Glyco_trans_1"/>
</dbReference>
<comment type="caution">
    <text evidence="3">The sequence shown here is derived from an EMBL/GenBank/DDBJ whole genome shotgun (WGS) entry which is preliminary data.</text>
</comment>
<accession>A0A1G2K5F5</accession>
<evidence type="ECO:0000313" key="4">
    <source>
        <dbReference type="Proteomes" id="UP000177152"/>
    </source>
</evidence>
<reference evidence="3 4" key="1">
    <citation type="journal article" date="2016" name="Nat. Commun.">
        <title>Thousands of microbial genomes shed light on interconnected biogeochemical processes in an aquifer system.</title>
        <authorList>
            <person name="Anantharaman K."/>
            <person name="Brown C.T."/>
            <person name="Hug L.A."/>
            <person name="Sharon I."/>
            <person name="Castelle C.J."/>
            <person name="Probst A.J."/>
            <person name="Thomas B.C."/>
            <person name="Singh A."/>
            <person name="Wilkins M.J."/>
            <person name="Karaoz U."/>
            <person name="Brodie E.L."/>
            <person name="Williams K.H."/>
            <person name="Hubbard S.S."/>
            <person name="Banfield J.F."/>
        </authorList>
    </citation>
    <scope>NUCLEOTIDE SEQUENCE [LARGE SCALE GENOMIC DNA]</scope>
</reference>
<dbReference type="SUPFAM" id="SSF53756">
    <property type="entry name" value="UDP-Glycosyltransferase/glycogen phosphorylase"/>
    <property type="match status" value="1"/>
</dbReference>
<dbReference type="InterPro" id="IPR028098">
    <property type="entry name" value="Glyco_trans_4-like_N"/>
</dbReference>
<dbReference type="CDD" id="cd03811">
    <property type="entry name" value="GT4_GT28_WabH-like"/>
    <property type="match status" value="1"/>
</dbReference>
<evidence type="ECO:0000313" key="3">
    <source>
        <dbReference type="EMBL" id="OGZ94662.1"/>
    </source>
</evidence>
<feature type="domain" description="Glycosyl transferase family 1" evidence="1">
    <location>
        <begin position="182"/>
        <end position="347"/>
    </location>
</feature>
<evidence type="ECO:0008006" key="5">
    <source>
        <dbReference type="Google" id="ProtNLM"/>
    </source>
</evidence>
<dbReference type="PANTHER" id="PTHR12526">
    <property type="entry name" value="GLYCOSYLTRANSFERASE"/>
    <property type="match status" value="1"/>
</dbReference>
<gene>
    <name evidence="3" type="ORF">A2633_01435</name>
</gene>